<protein>
    <recommendedName>
        <fullName evidence="1">Receptor L-domain domain-containing protein</fullName>
    </recommendedName>
</protein>
<dbReference type="Proteomes" id="UP000024635">
    <property type="component" value="Unassembled WGS sequence"/>
</dbReference>
<dbReference type="InterPro" id="IPR036941">
    <property type="entry name" value="Rcpt_L-dom_sf"/>
</dbReference>
<evidence type="ECO:0000259" key="1">
    <source>
        <dbReference type="Pfam" id="PF01030"/>
    </source>
</evidence>
<dbReference type="OrthoDB" id="5857590at2759"/>
<dbReference type="SUPFAM" id="SSF52058">
    <property type="entry name" value="L domain-like"/>
    <property type="match status" value="1"/>
</dbReference>
<organism evidence="2 3">
    <name type="scientific">Ancylostoma ceylanicum</name>
    <dbReference type="NCBI Taxonomy" id="53326"/>
    <lineage>
        <taxon>Eukaryota</taxon>
        <taxon>Metazoa</taxon>
        <taxon>Ecdysozoa</taxon>
        <taxon>Nematoda</taxon>
        <taxon>Chromadorea</taxon>
        <taxon>Rhabditida</taxon>
        <taxon>Rhabditina</taxon>
        <taxon>Rhabditomorpha</taxon>
        <taxon>Strongyloidea</taxon>
        <taxon>Ancylostomatidae</taxon>
        <taxon>Ancylostomatinae</taxon>
        <taxon>Ancylostoma</taxon>
    </lineage>
</organism>
<gene>
    <name evidence="2" type="primary">Acey_s0274.g1009</name>
    <name evidence="2" type="ORF">Y032_0274g1009</name>
</gene>
<proteinExistence type="predicted"/>
<dbReference type="InterPro" id="IPR000494">
    <property type="entry name" value="Rcpt_L-dom"/>
</dbReference>
<reference evidence="3" key="1">
    <citation type="journal article" date="2015" name="Nat. Genet.">
        <title>The genome and transcriptome of the zoonotic hookworm Ancylostoma ceylanicum identify infection-specific gene families.</title>
        <authorList>
            <person name="Schwarz E.M."/>
            <person name="Hu Y."/>
            <person name="Antoshechkin I."/>
            <person name="Miller M.M."/>
            <person name="Sternberg P.W."/>
            <person name="Aroian R.V."/>
        </authorList>
    </citation>
    <scope>NUCLEOTIDE SEQUENCE</scope>
    <source>
        <strain evidence="3">HY135</strain>
    </source>
</reference>
<evidence type="ECO:0000313" key="3">
    <source>
        <dbReference type="Proteomes" id="UP000024635"/>
    </source>
</evidence>
<evidence type="ECO:0000313" key="2">
    <source>
        <dbReference type="EMBL" id="EYB86701.1"/>
    </source>
</evidence>
<dbReference type="EMBL" id="JARK01001610">
    <property type="protein sequence ID" value="EYB86701.1"/>
    <property type="molecule type" value="Genomic_DNA"/>
</dbReference>
<keyword evidence="3" id="KW-1185">Reference proteome</keyword>
<comment type="caution">
    <text evidence="2">The sequence shown here is derived from an EMBL/GenBank/DDBJ whole genome shotgun (WGS) entry which is preliminary data.</text>
</comment>
<dbReference type="Pfam" id="PF01030">
    <property type="entry name" value="Recep_L_domain"/>
    <property type="match status" value="1"/>
</dbReference>
<name>A0A016S8B3_9BILA</name>
<dbReference type="Gene3D" id="3.80.20.20">
    <property type="entry name" value="Receptor L-domain"/>
    <property type="match status" value="1"/>
</dbReference>
<dbReference type="AlphaFoldDB" id="A0A016S8B3"/>
<feature type="domain" description="Receptor L-domain" evidence="1">
    <location>
        <begin position="184"/>
        <end position="285"/>
    </location>
</feature>
<sequence>MRSPNKEAVTSLSLSDKTWSLMEVMQQLVVVIFFAKLSVQRDYNGPMCHVSHPEDLKTPCNSTVLFMTSYQDQSIVDYPEFYDYVKDMEEYDTFHLRFYLLERFTEKEVIRLHNGSDIAIMDNDDLIHIPKFEWDEDDHFEIALANNPKLDTSELRTTLKNRNRSTANVQRPFSCGETRIISDQCRIIEGTLLLDDTRNTRMLNLEELYGRISLVNSQLESVPAMPHLRKVEYTKIENSEPYAIKIVNNTRLKSIGGLTKIEELVVVSHTKSVLIRDNPKLCIEPEDAATDFVKKYASHVMVCGKSRAMNDVEQSFGMFFFLL</sequence>
<accession>A0A016S8B3</accession>